<dbReference type="Pfam" id="PF04397">
    <property type="entry name" value="LytTR"/>
    <property type="match status" value="1"/>
</dbReference>
<dbReference type="InterPro" id="IPR046947">
    <property type="entry name" value="LytR-like"/>
</dbReference>
<keyword evidence="1" id="KW-0597">Phosphoprotein</keyword>
<dbReference type="SUPFAM" id="SSF52172">
    <property type="entry name" value="CheY-like"/>
    <property type="match status" value="1"/>
</dbReference>
<evidence type="ECO:0000259" key="2">
    <source>
        <dbReference type="PROSITE" id="PS50110"/>
    </source>
</evidence>
<protein>
    <submittedName>
        <fullName evidence="4">LytTR family DNA-binding domain-containing protein</fullName>
    </submittedName>
</protein>
<organism evidence="4 5">
    <name type="scientific">Agaribacillus aureus</name>
    <dbReference type="NCBI Taxonomy" id="3051825"/>
    <lineage>
        <taxon>Bacteria</taxon>
        <taxon>Pseudomonadati</taxon>
        <taxon>Bacteroidota</taxon>
        <taxon>Cytophagia</taxon>
        <taxon>Cytophagales</taxon>
        <taxon>Splendidivirgaceae</taxon>
        <taxon>Agaribacillus</taxon>
    </lineage>
</organism>
<keyword evidence="5" id="KW-1185">Reference proteome</keyword>
<dbReference type="PANTHER" id="PTHR37299">
    <property type="entry name" value="TRANSCRIPTIONAL REGULATOR-RELATED"/>
    <property type="match status" value="1"/>
</dbReference>
<dbReference type="RefSeq" id="WP_346760943.1">
    <property type="nucleotide sequence ID" value="NZ_JAUJEB010000007.1"/>
</dbReference>
<proteinExistence type="predicted"/>
<dbReference type="SMART" id="SM00448">
    <property type="entry name" value="REC"/>
    <property type="match status" value="1"/>
</dbReference>
<dbReference type="Gene3D" id="3.40.50.2300">
    <property type="match status" value="1"/>
</dbReference>
<dbReference type="PROSITE" id="PS50110">
    <property type="entry name" value="RESPONSE_REGULATORY"/>
    <property type="match status" value="1"/>
</dbReference>
<accession>A0ABT8LCV0</accession>
<evidence type="ECO:0000313" key="4">
    <source>
        <dbReference type="EMBL" id="MDN5215604.1"/>
    </source>
</evidence>
<dbReference type="InterPro" id="IPR001789">
    <property type="entry name" value="Sig_transdc_resp-reg_receiver"/>
</dbReference>
<dbReference type="GO" id="GO:0003677">
    <property type="term" value="F:DNA binding"/>
    <property type="evidence" value="ECO:0007669"/>
    <property type="project" value="UniProtKB-KW"/>
</dbReference>
<dbReference type="Gene3D" id="2.40.50.1020">
    <property type="entry name" value="LytTr DNA-binding domain"/>
    <property type="match status" value="1"/>
</dbReference>
<feature type="modified residue" description="4-aspartylphosphate" evidence="1">
    <location>
        <position position="55"/>
    </location>
</feature>
<dbReference type="InterPro" id="IPR007492">
    <property type="entry name" value="LytTR_DNA-bd_dom"/>
</dbReference>
<evidence type="ECO:0000313" key="5">
    <source>
        <dbReference type="Proteomes" id="UP001172083"/>
    </source>
</evidence>
<dbReference type="Pfam" id="PF00072">
    <property type="entry name" value="Response_reg"/>
    <property type="match status" value="1"/>
</dbReference>
<evidence type="ECO:0000256" key="1">
    <source>
        <dbReference type="PROSITE-ProRule" id="PRU00169"/>
    </source>
</evidence>
<reference evidence="4" key="1">
    <citation type="submission" date="2023-06" db="EMBL/GenBank/DDBJ databases">
        <title>Genomic of Agaribacillus aureum.</title>
        <authorList>
            <person name="Wang G."/>
        </authorList>
    </citation>
    <scope>NUCLEOTIDE SEQUENCE</scope>
    <source>
        <strain evidence="4">BMA12</strain>
    </source>
</reference>
<dbReference type="InterPro" id="IPR011006">
    <property type="entry name" value="CheY-like_superfamily"/>
</dbReference>
<dbReference type="SMART" id="SM00850">
    <property type="entry name" value="LytTR"/>
    <property type="match status" value="1"/>
</dbReference>
<dbReference type="PANTHER" id="PTHR37299:SF1">
    <property type="entry name" value="STAGE 0 SPORULATION PROTEIN A HOMOLOG"/>
    <property type="match status" value="1"/>
</dbReference>
<dbReference type="Proteomes" id="UP001172083">
    <property type="component" value="Unassembled WGS sequence"/>
</dbReference>
<dbReference type="PROSITE" id="PS50930">
    <property type="entry name" value="HTH_LYTTR"/>
    <property type="match status" value="1"/>
</dbReference>
<evidence type="ECO:0000259" key="3">
    <source>
        <dbReference type="PROSITE" id="PS50930"/>
    </source>
</evidence>
<name>A0ABT8LCV0_9BACT</name>
<feature type="domain" description="HTH LytTR-type" evidence="3">
    <location>
        <begin position="146"/>
        <end position="253"/>
    </location>
</feature>
<feature type="domain" description="Response regulatory" evidence="2">
    <location>
        <begin position="2"/>
        <end position="115"/>
    </location>
</feature>
<sequence length="253" mass="29492">MKILIIEDEVLAAKRLVSLLHEYDPGFEILDTIDAVKSAVKWFLNNGTPDLVFMDVQLGDGLSFEIFDYCQIRCPIIFTTAFDHYAIRAFKVNSIDYLLKPFDQDDIRRAFEKLTKIRGSNTPAQVTKPDIEEVVKLLGGRYKTRFIVKIGEHIHSVQVKDALFFSSMEKATFMQTDHNKRYIIDYSLEQVTDALDPIDFFRINRKYLIHINAIQDIVSYSNSRLKIKLKNCDDQLVIVSRDKVQDFKKWLDR</sequence>
<comment type="caution">
    <text evidence="4">The sequence shown here is derived from an EMBL/GenBank/DDBJ whole genome shotgun (WGS) entry which is preliminary data.</text>
</comment>
<gene>
    <name evidence="4" type="ORF">QQ020_26240</name>
</gene>
<keyword evidence="4" id="KW-0238">DNA-binding</keyword>
<dbReference type="EMBL" id="JAUJEB010000007">
    <property type="protein sequence ID" value="MDN5215604.1"/>
    <property type="molecule type" value="Genomic_DNA"/>
</dbReference>